<feature type="domain" description="Integral membrane bound transporter" evidence="6">
    <location>
        <begin position="206"/>
        <end position="330"/>
    </location>
</feature>
<evidence type="ECO:0000259" key="6">
    <source>
        <dbReference type="Pfam" id="PF13515"/>
    </source>
</evidence>
<feature type="transmembrane region" description="Helical" evidence="5">
    <location>
        <begin position="316"/>
        <end position="334"/>
    </location>
</feature>
<evidence type="ECO:0000313" key="8">
    <source>
        <dbReference type="Proteomes" id="UP000658127"/>
    </source>
</evidence>
<comment type="caution">
    <text evidence="7">The sequence shown here is derived from an EMBL/GenBank/DDBJ whole genome shotgun (WGS) entry which is preliminary data.</text>
</comment>
<sequence>MRTMSTLARPPMRRFVTDIDHLPAARVFVGLAIPGLMLIAAGRTDLLIYAVFGSFTGMYGFAESPRQRLIHQSEAAVMLVGAVGAGILLARLHASPAVLVSAVAAFAAVASPITDRLGLRPEGPFFGIFAFGAIAMVAGTQPDPLLALVICTCTAVLCVAVGWFESTGRERRAGACAPRTTIPPHRTGRVSFVQAGRYALAISISGGIGLLLGVGHANWAMAGAAVPLAAATSRDRITRGLHRVVGTFVGLAVTAPLLIPGPSPAMLALAIIALLYPTELFMARHYAVALGFFTPLIMAMTELAEPTDPLALLTDRGVDTVIGVAVGIAVALLIREPAANSGPTCETPVCESLHTVGMADDNQWYYCIKHHKAEQGKTCWYGDRMGPYPDQATAERALEIARARNKAADDAEDD</sequence>
<comment type="subcellular location">
    <subcellularLocation>
        <location evidence="1">Membrane</location>
        <topology evidence="1">Multi-pass membrane protein</topology>
    </subcellularLocation>
</comment>
<name>A0ABQ2K622_9NOCA</name>
<keyword evidence="8" id="KW-1185">Reference proteome</keyword>
<feature type="transmembrane region" description="Helical" evidence="5">
    <location>
        <begin position="286"/>
        <end position="304"/>
    </location>
</feature>
<keyword evidence="2 5" id="KW-0812">Transmembrane</keyword>
<proteinExistence type="predicted"/>
<dbReference type="InterPro" id="IPR049453">
    <property type="entry name" value="Memb_transporter_dom"/>
</dbReference>
<dbReference type="Pfam" id="PF13515">
    <property type="entry name" value="FUSC_2"/>
    <property type="match status" value="1"/>
</dbReference>
<accession>A0ABQ2K622</accession>
<evidence type="ECO:0000256" key="2">
    <source>
        <dbReference type="ARBA" id="ARBA00022692"/>
    </source>
</evidence>
<evidence type="ECO:0000256" key="5">
    <source>
        <dbReference type="SAM" id="Phobius"/>
    </source>
</evidence>
<reference evidence="8" key="1">
    <citation type="journal article" date="2019" name="Int. J. Syst. Evol. Microbiol.">
        <title>The Global Catalogue of Microorganisms (GCM) 10K type strain sequencing project: providing services to taxonomists for standard genome sequencing and annotation.</title>
        <authorList>
            <consortium name="The Broad Institute Genomics Platform"/>
            <consortium name="The Broad Institute Genome Sequencing Center for Infectious Disease"/>
            <person name="Wu L."/>
            <person name="Ma J."/>
        </authorList>
    </citation>
    <scope>NUCLEOTIDE SEQUENCE [LARGE SCALE GENOMIC DNA]</scope>
    <source>
        <strain evidence="8">CGMCC 4.7329</strain>
    </source>
</reference>
<feature type="transmembrane region" description="Helical" evidence="5">
    <location>
        <begin position="94"/>
        <end position="111"/>
    </location>
</feature>
<keyword evidence="4 5" id="KW-0472">Membrane</keyword>
<feature type="transmembrane region" description="Helical" evidence="5">
    <location>
        <begin position="145"/>
        <end position="164"/>
    </location>
</feature>
<feature type="transmembrane region" description="Helical" evidence="5">
    <location>
        <begin position="198"/>
        <end position="219"/>
    </location>
</feature>
<dbReference type="EMBL" id="BMNE01000001">
    <property type="protein sequence ID" value="GGN71763.1"/>
    <property type="molecule type" value="Genomic_DNA"/>
</dbReference>
<dbReference type="Proteomes" id="UP000658127">
    <property type="component" value="Unassembled WGS sequence"/>
</dbReference>
<feature type="transmembrane region" description="Helical" evidence="5">
    <location>
        <begin position="123"/>
        <end position="139"/>
    </location>
</feature>
<evidence type="ECO:0000313" key="7">
    <source>
        <dbReference type="EMBL" id="GGN71763.1"/>
    </source>
</evidence>
<evidence type="ECO:0000256" key="4">
    <source>
        <dbReference type="ARBA" id="ARBA00023136"/>
    </source>
</evidence>
<gene>
    <name evidence="7" type="ORF">GCM10011610_12370</name>
</gene>
<protein>
    <recommendedName>
        <fullName evidence="6">Integral membrane bound transporter domain-containing protein</fullName>
    </recommendedName>
</protein>
<evidence type="ECO:0000256" key="1">
    <source>
        <dbReference type="ARBA" id="ARBA00004141"/>
    </source>
</evidence>
<feature type="transmembrane region" description="Helical" evidence="5">
    <location>
        <begin position="248"/>
        <end position="274"/>
    </location>
</feature>
<feature type="transmembrane region" description="Helical" evidence="5">
    <location>
        <begin position="21"/>
        <end position="40"/>
    </location>
</feature>
<keyword evidence="3 5" id="KW-1133">Transmembrane helix</keyword>
<organism evidence="7 8">
    <name type="scientific">Nocardia rhizosphaerihabitans</name>
    <dbReference type="NCBI Taxonomy" id="1691570"/>
    <lineage>
        <taxon>Bacteria</taxon>
        <taxon>Bacillati</taxon>
        <taxon>Actinomycetota</taxon>
        <taxon>Actinomycetes</taxon>
        <taxon>Mycobacteriales</taxon>
        <taxon>Nocardiaceae</taxon>
        <taxon>Nocardia</taxon>
    </lineage>
</organism>
<evidence type="ECO:0000256" key="3">
    <source>
        <dbReference type="ARBA" id="ARBA00022989"/>
    </source>
</evidence>